<reference evidence="3" key="1">
    <citation type="submission" date="2020-01" db="EMBL/GenBank/DDBJ databases">
        <title>Identification and distribution of gene clusters putatively required for synthesis of sphingolipid metabolism inhibitors in phylogenetically diverse species of the filamentous fungus Fusarium.</title>
        <authorList>
            <person name="Kim H.-S."/>
            <person name="Busman M."/>
            <person name="Brown D.W."/>
            <person name="Divon H."/>
            <person name="Uhlig S."/>
            <person name="Proctor R.H."/>
        </authorList>
    </citation>
    <scope>NUCLEOTIDE SEQUENCE</scope>
    <source>
        <strain evidence="3">NRRL 53441</strain>
    </source>
</reference>
<dbReference type="InterPro" id="IPR010839">
    <property type="entry name" value="AtuA_N"/>
</dbReference>
<comment type="caution">
    <text evidence="3">The sequence shown here is derived from an EMBL/GenBank/DDBJ whole genome shotgun (WGS) entry which is preliminary data.</text>
</comment>
<evidence type="ECO:0000259" key="2">
    <source>
        <dbReference type="Pfam" id="PF23544"/>
    </source>
</evidence>
<dbReference type="InterPro" id="IPR056362">
    <property type="entry name" value="AtuA-like_ferredoxin_dom"/>
</dbReference>
<protein>
    <submittedName>
        <fullName evidence="3">DUF1446-domain-containing protein</fullName>
    </submittedName>
</protein>
<dbReference type="AlphaFoldDB" id="A0A8H4NJ98"/>
<keyword evidence="4" id="KW-1185">Reference proteome</keyword>
<dbReference type="PANTHER" id="PTHR47585:SF1">
    <property type="entry name" value="DUF1446 DOMAIN-CONTAINING PROTEIN"/>
    <property type="match status" value="1"/>
</dbReference>
<dbReference type="EMBL" id="JAADJG010000769">
    <property type="protein sequence ID" value="KAF4437160.1"/>
    <property type="molecule type" value="Genomic_DNA"/>
</dbReference>
<accession>A0A8H4NJ98</accession>
<name>A0A8H4NJ98_9HYPO</name>
<feature type="domain" description="Acyclic terpene utilisation N-terminal" evidence="1">
    <location>
        <begin position="8"/>
        <end position="445"/>
    </location>
</feature>
<sequence length="599" mass="65372">MTVTKRPVRIANISGATGDGPGALYRIVREGPVDVVTGDYLAEVNIAWLALEKQNDPAKGYDGNFLRQLDRETAHIIADKGIKVIHDGGALNPMGLAQKCRELLESYGVTKLKVACVEGDNVMGILDTLKEPGYAAHLDIMGRDLSHIEKPILSANAYVGMSGIVAALDAGADIIISGRCCDASPVMGAASWWHGWKEDEYDRLAGALIAGHCIECGCYATGGNFSGFKSIPNNWNQGFPVAEVSSDGSFEVALQEGARGLVSKDTITSQLVYEIQGPFYLNPDVVADIRNVQVLDKSKNRVMVSGLTGQAPPPTTKLAICIAGGFQVEYYLFAVGLDVEEKLQDFRNCLEEVIPNRADYTVLRVDQYGTPGHNAASQALATCIFRLFAQAETKEALATLPVAVGGYGLGGYCGQHACMDFRMMAPRPYVVYEPFLVPYADTKLRIIIGQDSQFVSPPQKTSTFPGQISHDAHHEPDTGYHSNTIRAPLGARVHARSGDKGSNANVGFWVTEDDEYNWLRSFLSIQRMKELLGDDYSENWTIERFEMPNIRCVHFLVKGVLEGGISCSPRLDGLAKSFGEFLRAREVDMPTCFLERGRI</sequence>
<dbReference type="PANTHER" id="PTHR47585">
    <property type="match status" value="1"/>
</dbReference>
<proteinExistence type="predicted"/>
<evidence type="ECO:0000313" key="4">
    <source>
        <dbReference type="Proteomes" id="UP000605986"/>
    </source>
</evidence>
<dbReference type="OrthoDB" id="10265871at2759"/>
<dbReference type="Proteomes" id="UP000605986">
    <property type="component" value="Unassembled WGS sequence"/>
</dbReference>
<evidence type="ECO:0000259" key="1">
    <source>
        <dbReference type="Pfam" id="PF07287"/>
    </source>
</evidence>
<feature type="domain" description="AtuA-like ferredoxin-fold" evidence="2">
    <location>
        <begin position="489"/>
        <end position="587"/>
    </location>
</feature>
<dbReference type="Pfam" id="PF23544">
    <property type="entry name" value="AtuA_ferredoxin"/>
    <property type="match status" value="1"/>
</dbReference>
<organism evidence="3 4">
    <name type="scientific">Fusarium austroafricanum</name>
    <dbReference type="NCBI Taxonomy" id="2364996"/>
    <lineage>
        <taxon>Eukaryota</taxon>
        <taxon>Fungi</taxon>
        <taxon>Dikarya</taxon>
        <taxon>Ascomycota</taxon>
        <taxon>Pezizomycotina</taxon>
        <taxon>Sordariomycetes</taxon>
        <taxon>Hypocreomycetidae</taxon>
        <taxon>Hypocreales</taxon>
        <taxon>Nectriaceae</taxon>
        <taxon>Fusarium</taxon>
        <taxon>Fusarium concolor species complex</taxon>
    </lineage>
</organism>
<dbReference type="Pfam" id="PF07287">
    <property type="entry name" value="AtuA"/>
    <property type="match status" value="1"/>
</dbReference>
<evidence type="ECO:0000313" key="3">
    <source>
        <dbReference type="EMBL" id="KAF4437160.1"/>
    </source>
</evidence>
<gene>
    <name evidence="3" type="ORF">F53441_13118</name>
</gene>